<gene>
    <name evidence="4" type="ORF">Ami3637_06610</name>
</gene>
<proteinExistence type="predicted"/>
<protein>
    <recommendedName>
        <fullName evidence="6">4-(Cytidine 5'-diphospho)-2-C-methyl-D-erythritol kinase</fullName>
    </recommendedName>
</protein>
<evidence type="ECO:0000313" key="4">
    <source>
        <dbReference type="EMBL" id="QHI72116.1"/>
    </source>
</evidence>
<dbReference type="KEGG" id="amic:Ami3637_06610"/>
<dbReference type="Proteomes" id="UP000463883">
    <property type="component" value="Chromosome"/>
</dbReference>
<keyword evidence="5" id="KW-1185">Reference proteome</keyword>
<keyword evidence="1" id="KW-0547">Nucleotide-binding</keyword>
<dbReference type="PANTHER" id="PTHR43527:SF2">
    <property type="entry name" value="4-DIPHOSPHOCYTIDYL-2-C-METHYL-D-ERYTHRITOL KINASE, CHLOROPLASTIC"/>
    <property type="match status" value="1"/>
</dbReference>
<dbReference type="InterPro" id="IPR020568">
    <property type="entry name" value="Ribosomal_Su5_D2-typ_SF"/>
</dbReference>
<dbReference type="InterPro" id="IPR014721">
    <property type="entry name" value="Ribsml_uS5_D2-typ_fold_subgr"/>
</dbReference>
<dbReference type="GO" id="GO:0005524">
    <property type="term" value="F:ATP binding"/>
    <property type="evidence" value="ECO:0007669"/>
    <property type="project" value="UniProtKB-KW"/>
</dbReference>
<dbReference type="SUPFAM" id="SSF54211">
    <property type="entry name" value="Ribosomal protein S5 domain 2-like"/>
    <property type="match status" value="1"/>
</dbReference>
<dbReference type="EMBL" id="CP047591">
    <property type="protein sequence ID" value="QHI72116.1"/>
    <property type="molecule type" value="Genomic_DNA"/>
</dbReference>
<keyword evidence="2" id="KW-0418">Kinase</keyword>
<reference evidence="4 5" key="1">
    <citation type="submission" date="2020-01" db="EMBL/GenBank/DDBJ databases">
        <title>Genomic analysis of Aminipila sp. CBA3637.</title>
        <authorList>
            <person name="Kim Y.B."/>
            <person name="Roh S.W."/>
        </authorList>
    </citation>
    <scope>NUCLEOTIDE SEQUENCE [LARGE SCALE GENOMIC DNA]</scope>
    <source>
        <strain evidence="4 5">CBA3637</strain>
    </source>
</reference>
<sequence>MNEIMIKSYAKINLSLDVLGVLSNGYHQVEMVMQQLELHDRVTVKWKEDRTLVSSQIVLSMNRDNLPLNSENIAYRAAEMMLDQLHRKGKVEINIEKIFLWRQDWLEEAETVLQYSMH</sequence>
<dbReference type="GO" id="GO:0050515">
    <property type="term" value="F:4-(cytidine 5'-diphospho)-2-C-methyl-D-erythritol kinase activity"/>
    <property type="evidence" value="ECO:0007669"/>
    <property type="project" value="TreeGrafter"/>
</dbReference>
<keyword evidence="3" id="KW-0067">ATP-binding</keyword>
<dbReference type="Gene3D" id="3.30.230.10">
    <property type="match status" value="1"/>
</dbReference>
<evidence type="ECO:0000256" key="3">
    <source>
        <dbReference type="ARBA" id="ARBA00022840"/>
    </source>
</evidence>
<accession>A0A6P1MKF0</accession>
<evidence type="ECO:0000256" key="1">
    <source>
        <dbReference type="ARBA" id="ARBA00022741"/>
    </source>
</evidence>
<organism evidence="4 5">
    <name type="scientific">Aminipila terrae</name>
    <dbReference type="NCBI Taxonomy" id="2697030"/>
    <lineage>
        <taxon>Bacteria</taxon>
        <taxon>Bacillati</taxon>
        <taxon>Bacillota</taxon>
        <taxon>Clostridia</taxon>
        <taxon>Peptostreptococcales</taxon>
        <taxon>Anaerovoracaceae</taxon>
        <taxon>Aminipila</taxon>
    </lineage>
</organism>
<evidence type="ECO:0008006" key="6">
    <source>
        <dbReference type="Google" id="ProtNLM"/>
    </source>
</evidence>
<dbReference type="PANTHER" id="PTHR43527">
    <property type="entry name" value="4-DIPHOSPHOCYTIDYL-2-C-METHYL-D-ERYTHRITOL KINASE, CHLOROPLASTIC"/>
    <property type="match status" value="1"/>
</dbReference>
<dbReference type="RefSeq" id="WP_162361886.1">
    <property type="nucleotide sequence ID" value="NZ_CP047591.1"/>
</dbReference>
<keyword evidence="2" id="KW-0808">Transferase</keyword>
<name>A0A6P1MKF0_9FIRM</name>
<evidence type="ECO:0000256" key="2">
    <source>
        <dbReference type="ARBA" id="ARBA00022777"/>
    </source>
</evidence>
<evidence type="ECO:0000313" key="5">
    <source>
        <dbReference type="Proteomes" id="UP000463883"/>
    </source>
</evidence>
<dbReference type="AlphaFoldDB" id="A0A6P1MKF0"/>